<protein>
    <submittedName>
        <fullName evidence="1">CRISP-associated protein Cas1</fullName>
    </submittedName>
</protein>
<accession>A0A1H9ZU80</accession>
<dbReference type="STRING" id="1353158.SAMN04488587_1276"/>
<sequence>MKPVHVGVRDDFDLLRKKILDMSYTKWKKMGFSKGSLHYMKQNVKSDKPFTLNTHVRLETWGEFCARKYRNQVKEVKFYVIDVW</sequence>
<gene>
    <name evidence="1" type="ORF">SAMN04488587_1276</name>
</gene>
<keyword evidence="2" id="KW-1185">Reference proteome</keyword>
<evidence type="ECO:0000313" key="2">
    <source>
        <dbReference type="Proteomes" id="UP000243338"/>
    </source>
</evidence>
<reference evidence="2" key="1">
    <citation type="submission" date="2016-10" db="EMBL/GenBank/DDBJ databases">
        <authorList>
            <person name="Varghese N."/>
            <person name="Submissions S."/>
        </authorList>
    </citation>
    <scope>NUCLEOTIDE SEQUENCE [LARGE SCALE GENOMIC DNA]</scope>
    <source>
        <strain evidence="2">SLH 33</strain>
    </source>
</reference>
<organism evidence="1 2">
    <name type="scientific">Methanococcoides vulcani</name>
    <dbReference type="NCBI Taxonomy" id="1353158"/>
    <lineage>
        <taxon>Archaea</taxon>
        <taxon>Methanobacteriati</taxon>
        <taxon>Methanobacteriota</taxon>
        <taxon>Stenosarchaea group</taxon>
        <taxon>Methanomicrobia</taxon>
        <taxon>Methanosarcinales</taxon>
        <taxon>Methanosarcinaceae</taxon>
        <taxon>Methanococcoides</taxon>
    </lineage>
</organism>
<evidence type="ECO:0000313" key="1">
    <source>
        <dbReference type="EMBL" id="SES85307.1"/>
    </source>
</evidence>
<dbReference type="Proteomes" id="UP000243338">
    <property type="component" value="Unassembled WGS sequence"/>
</dbReference>
<name>A0A1H9ZU80_9EURY</name>
<dbReference type="EMBL" id="FOHQ01000003">
    <property type="protein sequence ID" value="SES85307.1"/>
    <property type="molecule type" value="Genomic_DNA"/>
</dbReference>
<dbReference type="AlphaFoldDB" id="A0A1H9ZU80"/>
<proteinExistence type="predicted"/>
<dbReference type="RefSeq" id="WP_244625149.1">
    <property type="nucleotide sequence ID" value="NZ_CAAGSJ010000005.1"/>
</dbReference>